<organism evidence="1 2">
    <name type="scientific">Roseovarius gaetbuli</name>
    <dbReference type="NCBI Taxonomy" id="1356575"/>
    <lineage>
        <taxon>Bacteria</taxon>
        <taxon>Pseudomonadati</taxon>
        <taxon>Pseudomonadota</taxon>
        <taxon>Alphaproteobacteria</taxon>
        <taxon>Rhodobacterales</taxon>
        <taxon>Roseobacteraceae</taxon>
        <taxon>Roseovarius</taxon>
    </lineage>
</organism>
<dbReference type="RefSeq" id="WP_085825109.1">
    <property type="nucleotide sequence ID" value="NZ_FWFJ01000001.1"/>
</dbReference>
<dbReference type="AlphaFoldDB" id="A0A1X6Y3K0"/>
<proteinExistence type="predicted"/>
<gene>
    <name evidence="1" type="ORF">ROG8370_00078</name>
</gene>
<accession>A0A1X6Y3K0</accession>
<reference evidence="2" key="1">
    <citation type="submission" date="2017-03" db="EMBL/GenBank/DDBJ databases">
        <authorList>
            <person name="Rodrigo-Torres L."/>
            <person name="Arahal R.D."/>
            <person name="Lucena T."/>
        </authorList>
    </citation>
    <scope>NUCLEOTIDE SEQUENCE [LARGE SCALE GENOMIC DNA]</scope>
    <source>
        <strain evidence="2">CECT 8370</strain>
    </source>
</reference>
<sequence length="296" mass="33366">MGCPIVTSIPPFFSRKDAMGQEIGDAHLSACIKSWRACGFEPVTVNAETEALHPLIKEHDVRVVRVTRDASEFTGRPHVFMNDLLNAALSLQSERIFIINADIELEMDETAKQRLANLGPTQAIGVRRRDYHGDNTKADAPYDGGIDLLGAGREALANIDCGQLIYGMPWWDHYLPLMLFWQNCEFLPGTGIKIWHLAHDGRWNKKQYIRSGQEFRRLLGAADPSLRQNAFVNKHVAELARIGRGHYGSSSIRALEARLFAMFLPMSKTHTRRVLRETSLYNTLLLNEIAGTRRDA</sequence>
<dbReference type="Proteomes" id="UP000194012">
    <property type="component" value="Unassembled WGS sequence"/>
</dbReference>
<evidence type="ECO:0000313" key="2">
    <source>
        <dbReference type="Proteomes" id="UP000194012"/>
    </source>
</evidence>
<keyword evidence="2" id="KW-1185">Reference proteome</keyword>
<protein>
    <recommendedName>
        <fullName evidence="3">Glycosyl transferase family 2</fullName>
    </recommendedName>
</protein>
<dbReference type="EMBL" id="FWFJ01000001">
    <property type="protein sequence ID" value="SLN09754.1"/>
    <property type="molecule type" value="Genomic_DNA"/>
</dbReference>
<dbReference type="OrthoDB" id="7739965at2"/>
<name>A0A1X6Y3K0_9RHOB</name>
<evidence type="ECO:0000313" key="1">
    <source>
        <dbReference type="EMBL" id="SLN09754.1"/>
    </source>
</evidence>
<evidence type="ECO:0008006" key="3">
    <source>
        <dbReference type="Google" id="ProtNLM"/>
    </source>
</evidence>